<evidence type="ECO:0000259" key="1">
    <source>
        <dbReference type="Pfam" id="PF03171"/>
    </source>
</evidence>
<dbReference type="SUPFAM" id="SSF51197">
    <property type="entry name" value="Clavaminate synthase-like"/>
    <property type="match status" value="1"/>
</dbReference>
<evidence type="ECO:0000313" key="2">
    <source>
        <dbReference type="EMBL" id="KAI5315802.1"/>
    </source>
</evidence>
<dbReference type="Proteomes" id="UP001054821">
    <property type="component" value="Chromosome 8"/>
</dbReference>
<comment type="caution">
    <text evidence="2">The sequence shown here is derived from an EMBL/GenBank/DDBJ whole genome shotgun (WGS) entry which is preliminary data.</text>
</comment>
<dbReference type="EMBL" id="JAJFAZ020000008">
    <property type="protein sequence ID" value="KAI5315802.1"/>
    <property type="molecule type" value="Genomic_DNA"/>
</dbReference>
<name>A0AAD4YMP7_PRUDU</name>
<organism evidence="2 3">
    <name type="scientific">Prunus dulcis</name>
    <name type="common">Almond</name>
    <name type="synonym">Amygdalus dulcis</name>
    <dbReference type="NCBI Taxonomy" id="3755"/>
    <lineage>
        <taxon>Eukaryota</taxon>
        <taxon>Viridiplantae</taxon>
        <taxon>Streptophyta</taxon>
        <taxon>Embryophyta</taxon>
        <taxon>Tracheophyta</taxon>
        <taxon>Spermatophyta</taxon>
        <taxon>Magnoliopsida</taxon>
        <taxon>eudicotyledons</taxon>
        <taxon>Gunneridae</taxon>
        <taxon>Pentapetalae</taxon>
        <taxon>rosids</taxon>
        <taxon>fabids</taxon>
        <taxon>Rosales</taxon>
        <taxon>Rosaceae</taxon>
        <taxon>Amygdaloideae</taxon>
        <taxon>Amygdaleae</taxon>
        <taxon>Prunus</taxon>
    </lineage>
</organism>
<sequence>MKCLKEILSNDKFKGISASLNYTYLQLLSNDKFKSAEHRVLATPLGKPRISVVSFFLPWAKNPPYTRITSYEKFMNHYSVVAQIGGRALPHFKV</sequence>
<dbReference type="Gene3D" id="2.60.120.330">
    <property type="entry name" value="B-lactam Antibiotic, Isopenicillin N Synthase, Chain"/>
    <property type="match status" value="1"/>
</dbReference>
<keyword evidence="3" id="KW-1185">Reference proteome</keyword>
<proteinExistence type="predicted"/>
<accession>A0AAD4YMP7</accession>
<evidence type="ECO:0000313" key="3">
    <source>
        <dbReference type="Proteomes" id="UP001054821"/>
    </source>
</evidence>
<dbReference type="InterPro" id="IPR044861">
    <property type="entry name" value="IPNS-like_FE2OG_OXY"/>
</dbReference>
<feature type="domain" description="Isopenicillin N synthase-like Fe(2+) 2OG dioxygenase" evidence="1">
    <location>
        <begin position="24"/>
        <end position="58"/>
    </location>
</feature>
<gene>
    <name evidence="2" type="ORF">L3X38_044978</name>
</gene>
<protein>
    <recommendedName>
        <fullName evidence="1">Isopenicillin N synthase-like Fe(2+) 2OG dioxygenase domain-containing protein</fullName>
    </recommendedName>
</protein>
<dbReference type="Pfam" id="PF03171">
    <property type="entry name" value="2OG-FeII_Oxy"/>
    <property type="match status" value="1"/>
</dbReference>
<dbReference type="AlphaFoldDB" id="A0AAD4YMP7"/>
<dbReference type="InterPro" id="IPR027443">
    <property type="entry name" value="IPNS-like_sf"/>
</dbReference>
<reference evidence="2 3" key="1">
    <citation type="journal article" date="2022" name="G3 (Bethesda)">
        <title>Whole-genome sequence and methylome profiling of the almond [Prunus dulcis (Mill.) D.A. Webb] cultivar 'Nonpareil'.</title>
        <authorList>
            <person name="D'Amico-Willman K.M."/>
            <person name="Ouma W.Z."/>
            <person name="Meulia T."/>
            <person name="Sideli G.M."/>
            <person name="Gradziel T.M."/>
            <person name="Fresnedo-Ramirez J."/>
        </authorList>
    </citation>
    <scope>NUCLEOTIDE SEQUENCE [LARGE SCALE GENOMIC DNA]</scope>
    <source>
        <strain evidence="2">Clone GOH B32 T37-40</strain>
    </source>
</reference>